<evidence type="ECO:0000313" key="9">
    <source>
        <dbReference type="EMBL" id="MCM4080364.1"/>
    </source>
</evidence>
<gene>
    <name evidence="9" type="ORF">LXN57_22545</name>
</gene>
<dbReference type="Gene3D" id="3.30.450.20">
    <property type="entry name" value="PAS domain"/>
    <property type="match status" value="1"/>
</dbReference>
<accession>A0ABT0Y2U3</accession>
<dbReference type="CDD" id="cd06225">
    <property type="entry name" value="HAMP"/>
    <property type="match status" value="1"/>
</dbReference>
<proteinExistence type="inferred from homology"/>
<dbReference type="PROSITE" id="PS50885">
    <property type="entry name" value="HAMP"/>
    <property type="match status" value="1"/>
</dbReference>
<dbReference type="Pfam" id="PF17201">
    <property type="entry name" value="Cache_3-Cache_2"/>
    <property type="match status" value="1"/>
</dbReference>
<name>A0ABT0Y2U3_9ACTN</name>
<dbReference type="InterPro" id="IPR003660">
    <property type="entry name" value="HAMP_dom"/>
</dbReference>
<dbReference type="SUPFAM" id="SSF103190">
    <property type="entry name" value="Sensory domain-like"/>
    <property type="match status" value="1"/>
</dbReference>
<dbReference type="SMART" id="SM00283">
    <property type="entry name" value="MA"/>
    <property type="match status" value="1"/>
</dbReference>
<organism evidence="9 10">
    <name type="scientific">Paractinoplanes hotanensis</name>
    <dbReference type="NCBI Taxonomy" id="2906497"/>
    <lineage>
        <taxon>Bacteria</taxon>
        <taxon>Bacillati</taxon>
        <taxon>Actinomycetota</taxon>
        <taxon>Actinomycetes</taxon>
        <taxon>Micromonosporales</taxon>
        <taxon>Micromonosporaceae</taxon>
        <taxon>Paractinoplanes</taxon>
    </lineage>
</organism>
<dbReference type="PRINTS" id="PR00260">
    <property type="entry name" value="CHEMTRNSDUCR"/>
</dbReference>
<dbReference type="RefSeq" id="WP_251800161.1">
    <property type="nucleotide sequence ID" value="NZ_JAMQOL010000031.1"/>
</dbReference>
<dbReference type="InterPro" id="IPR033462">
    <property type="entry name" value="Cache_3-Cache_2"/>
</dbReference>
<evidence type="ECO:0000256" key="4">
    <source>
        <dbReference type="ARBA" id="ARBA00029447"/>
    </source>
</evidence>
<comment type="similarity">
    <text evidence="4">Belongs to the methyl-accepting chemotaxis (MCP) protein family.</text>
</comment>
<dbReference type="Gene3D" id="1.10.287.950">
    <property type="entry name" value="Methyl-accepting chemotaxis protein"/>
    <property type="match status" value="1"/>
</dbReference>
<evidence type="ECO:0000256" key="6">
    <source>
        <dbReference type="SAM" id="Phobius"/>
    </source>
</evidence>
<keyword evidence="6" id="KW-0472">Membrane</keyword>
<dbReference type="Proteomes" id="UP001523216">
    <property type="component" value="Unassembled WGS sequence"/>
</dbReference>
<evidence type="ECO:0000256" key="1">
    <source>
        <dbReference type="ARBA" id="ARBA00022692"/>
    </source>
</evidence>
<keyword evidence="1 6" id="KW-0812">Transmembrane</keyword>
<dbReference type="Pfam" id="PF00672">
    <property type="entry name" value="HAMP"/>
    <property type="match status" value="1"/>
</dbReference>
<dbReference type="Pfam" id="PF00015">
    <property type="entry name" value="MCPsignal"/>
    <property type="match status" value="1"/>
</dbReference>
<dbReference type="InterPro" id="IPR029151">
    <property type="entry name" value="Sensor-like_sf"/>
</dbReference>
<dbReference type="InterPro" id="IPR004090">
    <property type="entry name" value="Chemotax_Me-accpt_rcpt"/>
</dbReference>
<protein>
    <submittedName>
        <fullName evidence="9">Methyl-accepting chemotaxis protein</fullName>
    </submittedName>
</protein>
<evidence type="ECO:0000256" key="5">
    <source>
        <dbReference type="PROSITE-ProRule" id="PRU00284"/>
    </source>
</evidence>
<evidence type="ECO:0000256" key="3">
    <source>
        <dbReference type="ARBA" id="ARBA00023224"/>
    </source>
</evidence>
<dbReference type="PANTHER" id="PTHR32089:SF112">
    <property type="entry name" value="LYSOZYME-LIKE PROTEIN-RELATED"/>
    <property type="match status" value="1"/>
</dbReference>
<comment type="caution">
    <text evidence="9">The sequence shown here is derived from an EMBL/GenBank/DDBJ whole genome shotgun (WGS) entry which is preliminary data.</text>
</comment>
<dbReference type="PANTHER" id="PTHR32089">
    <property type="entry name" value="METHYL-ACCEPTING CHEMOTAXIS PROTEIN MCPB"/>
    <property type="match status" value="1"/>
</dbReference>
<evidence type="ECO:0000259" key="8">
    <source>
        <dbReference type="PROSITE" id="PS50885"/>
    </source>
</evidence>
<evidence type="ECO:0000259" key="7">
    <source>
        <dbReference type="PROSITE" id="PS50111"/>
    </source>
</evidence>
<evidence type="ECO:0000313" key="10">
    <source>
        <dbReference type="Proteomes" id="UP001523216"/>
    </source>
</evidence>
<sequence>MRQSFHGAKISHKLVALGLGGVIATAAVLVAVGAVVSGDFAAGTEREVVAQNATHLSRRTTDVTTLVESVGNEVQHSVDVSMRAAADLLAQRGGVSFLDRTTTWTATNQTTKAKKSVTLPRMAVGGTWLGRNTDLGVTTPFVDDAASLSSSTITVFQRMNEAGDLLRVGTTVKSASGARAVGTYIPATGADGKPNAVAAAIRSGKPYRGVALVVDAWFISVYDPIKNAAGEVIGALYAGVPQSQALENLTAAVSAGEVGTNGWITLFSTATADAGRVIASSIDGAAGQLDISSTDADGTRYVEEIVTQARTLSDGGTWSKTYQLPGSAGAPAGPTSTTVAFYPPYSWAVAVGGYDADTAGAIETVRDGRRQMLVTFVVVGLLLALIGGTIAVVLARRISRRLAGLTGGLSRLAKRDLTVAVPVSGSDEIAVAGAELNSAVAELRAVMADVTAASHDVAGTAQRVASTGGELAGSAETAASRAGTVNIAAEGVSQVVQTVAAGAEEMGASISEISSNAQDAARAGRDGVGLAAAAADVISELRVSTTKIADVVRLIAGIAEQTNLLALNATIEAARAGETGKGFAVVATEVKELAQETARATEDVTERVAAIESDTSRAVTAIEAITARIAQVNDYQTAIAAAVEEQAATTAEMARNISEVASGSRDIASGIGAVTGAVDGTRHSVSVSHQAADELSTTARRLTGLVDRFTV</sequence>
<keyword evidence="10" id="KW-1185">Reference proteome</keyword>
<dbReference type="PROSITE" id="PS50111">
    <property type="entry name" value="CHEMOTAXIS_TRANSDUC_2"/>
    <property type="match status" value="1"/>
</dbReference>
<dbReference type="SUPFAM" id="SSF58104">
    <property type="entry name" value="Methyl-accepting chemotaxis protein (MCP) signaling domain"/>
    <property type="match status" value="1"/>
</dbReference>
<feature type="transmembrane region" description="Helical" evidence="6">
    <location>
        <begin position="372"/>
        <end position="395"/>
    </location>
</feature>
<keyword evidence="3 5" id="KW-0807">Transducer</keyword>
<feature type="domain" description="Methyl-accepting transducer" evidence="7">
    <location>
        <begin position="460"/>
        <end position="682"/>
    </location>
</feature>
<dbReference type="InterPro" id="IPR004089">
    <property type="entry name" value="MCPsignal_dom"/>
</dbReference>
<dbReference type="SMART" id="SM00304">
    <property type="entry name" value="HAMP"/>
    <property type="match status" value="1"/>
</dbReference>
<reference evidence="9 10" key="1">
    <citation type="submission" date="2022-06" db="EMBL/GenBank/DDBJ databases">
        <title>Actinoplanes abujensis sp. nov., isolated from Nigerian arid soil.</title>
        <authorList>
            <person name="Ding P."/>
        </authorList>
    </citation>
    <scope>NUCLEOTIDE SEQUENCE [LARGE SCALE GENOMIC DNA]</scope>
    <source>
        <strain evidence="10">TRM88002</strain>
    </source>
</reference>
<keyword evidence="2 6" id="KW-1133">Transmembrane helix</keyword>
<feature type="domain" description="HAMP" evidence="8">
    <location>
        <begin position="396"/>
        <end position="448"/>
    </location>
</feature>
<dbReference type="EMBL" id="JAMQOL010000031">
    <property type="protein sequence ID" value="MCM4080364.1"/>
    <property type="molecule type" value="Genomic_DNA"/>
</dbReference>
<evidence type="ECO:0000256" key="2">
    <source>
        <dbReference type="ARBA" id="ARBA00022989"/>
    </source>
</evidence>